<gene>
    <name evidence="1" type="ORF">FC83_GL001415</name>
</gene>
<dbReference type="PATRIC" id="fig|1423734.3.peg.1432"/>
<dbReference type="eggNOG" id="ENOG5030AXP">
    <property type="taxonomic scope" value="Bacteria"/>
</dbReference>
<name>X0QMK1_9LACO</name>
<comment type="caution">
    <text evidence="1">The sequence shown here is derived from an EMBL/GenBank/DDBJ whole genome shotgun (WGS) entry which is preliminary data.</text>
</comment>
<evidence type="ECO:0000313" key="2">
    <source>
        <dbReference type="Proteomes" id="UP000051236"/>
    </source>
</evidence>
<reference evidence="1 2" key="1">
    <citation type="journal article" date="2015" name="Genome Announc.">
        <title>Expanding the biotechnology potential of lactobacilli through comparative genomics of 213 strains and associated genera.</title>
        <authorList>
            <person name="Sun Z."/>
            <person name="Harris H.M."/>
            <person name="McCann A."/>
            <person name="Guo C."/>
            <person name="Argimon S."/>
            <person name="Zhang W."/>
            <person name="Yang X."/>
            <person name="Jeffery I.B."/>
            <person name="Cooney J.C."/>
            <person name="Kagawa T.F."/>
            <person name="Liu W."/>
            <person name="Song Y."/>
            <person name="Salvetti E."/>
            <person name="Wrobel A."/>
            <person name="Rasinkangas P."/>
            <person name="Parkhill J."/>
            <person name="Rea M.C."/>
            <person name="O'Sullivan O."/>
            <person name="Ritari J."/>
            <person name="Douillard F.P."/>
            <person name="Paul Ross R."/>
            <person name="Yang R."/>
            <person name="Briner A.E."/>
            <person name="Felis G.E."/>
            <person name="de Vos W.M."/>
            <person name="Barrangou R."/>
            <person name="Klaenhammer T.R."/>
            <person name="Caufield P.W."/>
            <person name="Cui Y."/>
            <person name="Zhang H."/>
            <person name="O'Toole P.W."/>
        </authorList>
    </citation>
    <scope>NUCLEOTIDE SEQUENCE [LARGE SCALE GENOMIC DNA]</scope>
    <source>
        <strain evidence="1 2">DSM 18527</strain>
    </source>
</reference>
<evidence type="ECO:0000313" key="1">
    <source>
        <dbReference type="EMBL" id="KRM30854.1"/>
    </source>
</evidence>
<organism evidence="1 2">
    <name type="scientific">Agrilactobacillus composti DSM 18527 = JCM 14202</name>
    <dbReference type="NCBI Taxonomy" id="1423734"/>
    <lineage>
        <taxon>Bacteria</taxon>
        <taxon>Bacillati</taxon>
        <taxon>Bacillota</taxon>
        <taxon>Bacilli</taxon>
        <taxon>Lactobacillales</taxon>
        <taxon>Lactobacillaceae</taxon>
        <taxon>Agrilactobacillus</taxon>
    </lineage>
</organism>
<sequence length="103" mass="11675">MWAIRKDWFPMIAHRAIQAERTKTEDTLAARTLAGLYVLAQDVKDWVAQELGDDEIVLQIVKRLTDHFAQGTPPDLTNLALIAEDAPTKVLELPWVNRDPSLK</sequence>
<protein>
    <submittedName>
        <fullName evidence="1">Uncharacterized protein</fullName>
    </submittedName>
</protein>
<keyword evidence="2" id="KW-1185">Reference proteome</keyword>
<dbReference type="AlphaFoldDB" id="X0QMK1"/>
<dbReference type="EMBL" id="AZGA01000087">
    <property type="protein sequence ID" value="KRM30854.1"/>
    <property type="molecule type" value="Genomic_DNA"/>
</dbReference>
<dbReference type="Proteomes" id="UP000051236">
    <property type="component" value="Unassembled WGS sequence"/>
</dbReference>
<proteinExistence type="predicted"/>
<accession>X0QMK1</accession>